<dbReference type="EMBL" id="QVQW01000034">
    <property type="protein sequence ID" value="RKU44103.1"/>
    <property type="molecule type" value="Genomic_DNA"/>
</dbReference>
<proteinExistence type="predicted"/>
<protein>
    <submittedName>
        <fullName evidence="2">Uncharacterized protein</fullName>
    </submittedName>
</protein>
<keyword evidence="3" id="KW-1185">Reference proteome</keyword>
<evidence type="ECO:0000256" key="1">
    <source>
        <dbReference type="SAM" id="MobiDB-lite"/>
    </source>
</evidence>
<evidence type="ECO:0000313" key="3">
    <source>
        <dbReference type="Proteomes" id="UP000275385"/>
    </source>
</evidence>
<gene>
    <name evidence="2" type="ORF">DL546_001886</name>
</gene>
<comment type="caution">
    <text evidence="2">The sequence shown here is derived from an EMBL/GenBank/DDBJ whole genome shotgun (WGS) entry which is preliminary data.</text>
</comment>
<evidence type="ECO:0000313" key="2">
    <source>
        <dbReference type="EMBL" id="RKU44103.1"/>
    </source>
</evidence>
<reference evidence="2 3" key="1">
    <citation type="submission" date="2018-08" db="EMBL/GenBank/DDBJ databases">
        <title>Draft genome of the lignicolous fungus Coniochaeta pulveracea.</title>
        <authorList>
            <person name="Borstlap C.J."/>
            <person name="De Witt R.N."/>
            <person name="Botha A."/>
            <person name="Volschenk H."/>
        </authorList>
    </citation>
    <scope>NUCLEOTIDE SEQUENCE [LARGE SCALE GENOMIC DNA]</scope>
    <source>
        <strain evidence="2 3">CAB683</strain>
    </source>
</reference>
<accession>A0A420Y8C3</accession>
<organism evidence="2 3">
    <name type="scientific">Coniochaeta pulveracea</name>
    <dbReference type="NCBI Taxonomy" id="177199"/>
    <lineage>
        <taxon>Eukaryota</taxon>
        <taxon>Fungi</taxon>
        <taxon>Dikarya</taxon>
        <taxon>Ascomycota</taxon>
        <taxon>Pezizomycotina</taxon>
        <taxon>Sordariomycetes</taxon>
        <taxon>Sordariomycetidae</taxon>
        <taxon>Coniochaetales</taxon>
        <taxon>Coniochaetaceae</taxon>
        <taxon>Coniochaeta</taxon>
    </lineage>
</organism>
<dbReference type="OrthoDB" id="4132874at2759"/>
<sequence>MSQVSADVNAGANANAGHSSTIEQSSLDEHHGAARNVVEEENAVYGTGRADPDLGQAMETHDKGLTEKMDGRSHAKLDPADDGRFKVGDENGPHDLKQHDLAASRQP</sequence>
<dbReference type="AlphaFoldDB" id="A0A420Y8C3"/>
<feature type="region of interest" description="Disordered" evidence="1">
    <location>
        <begin position="1"/>
        <end position="107"/>
    </location>
</feature>
<dbReference type="Proteomes" id="UP000275385">
    <property type="component" value="Unassembled WGS sequence"/>
</dbReference>
<name>A0A420Y8C3_9PEZI</name>
<feature type="compositionally biased region" description="Basic and acidic residues" evidence="1">
    <location>
        <begin position="59"/>
        <end position="107"/>
    </location>
</feature>